<keyword evidence="7 10" id="KW-0472">Membrane</keyword>
<evidence type="ECO:0000256" key="9">
    <source>
        <dbReference type="ARBA" id="ARBA00023237"/>
    </source>
</evidence>
<dbReference type="Pfam" id="PF07715">
    <property type="entry name" value="Plug"/>
    <property type="match status" value="1"/>
</dbReference>
<dbReference type="PROSITE" id="PS52016">
    <property type="entry name" value="TONB_DEPENDENT_REC_3"/>
    <property type="match status" value="1"/>
</dbReference>
<dbReference type="PANTHER" id="PTHR30069:SF29">
    <property type="entry name" value="HEMOGLOBIN AND HEMOGLOBIN-HAPTOGLOBIN-BINDING PROTEIN 1-RELATED"/>
    <property type="match status" value="1"/>
</dbReference>
<dbReference type="InterPro" id="IPR039426">
    <property type="entry name" value="TonB-dep_rcpt-like"/>
</dbReference>
<evidence type="ECO:0000259" key="13">
    <source>
        <dbReference type="Pfam" id="PF07715"/>
    </source>
</evidence>
<dbReference type="Gene3D" id="2.170.130.10">
    <property type="entry name" value="TonB-dependent receptor, plug domain"/>
    <property type="match status" value="1"/>
</dbReference>
<evidence type="ECO:0000256" key="6">
    <source>
        <dbReference type="ARBA" id="ARBA00023077"/>
    </source>
</evidence>
<dbReference type="PANTHER" id="PTHR30069">
    <property type="entry name" value="TONB-DEPENDENT OUTER MEMBRANE RECEPTOR"/>
    <property type="match status" value="1"/>
</dbReference>
<dbReference type="GO" id="GO:0009279">
    <property type="term" value="C:cell outer membrane"/>
    <property type="evidence" value="ECO:0007669"/>
    <property type="project" value="UniProtKB-SubCell"/>
</dbReference>
<evidence type="ECO:0000256" key="4">
    <source>
        <dbReference type="ARBA" id="ARBA00022692"/>
    </source>
</evidence>
<protein>
    <submittedName>
        <fullName evidence="14">TonB-dependent receptor</fullName>
    </submittedName>
</protein>
<evidence type="ECO:0000256" key="11">
    <source>
        <dbReference type="RuleBase" id="RU003357"/>
    </source>
</evidence>
<comment type="subcellular location">
    <subcellularLocation>
        <location evidence="1 10">Cell outer membrane</location>
        <topology evidence="1 10">Multi-pass membrane protein</topology>
    </subcellularLocation>
</comment>
<organism evidence="14 15">
    <name type="scientific">Hymenobacter metallicola</name>
    <dbReference type="NCBI Taxonomy" id="2563114"/>
    <lineage>
        <taxon>Bacteria</taxon>
        <taxon>Pseudomonadati</taxon>
        <taxon>Bacteroidota</taxon>
        <taxon>Cytophagia</taxon>
        <taxon>Cytophagales</taxon>
        <taxon>Hymenobacteraceae</taxon>
        <taxon>Hymenobacter</taxon>
    </lineage>
</organism>
<dbReference type="Gene3D" id="2.40.170.20">
    <property type="entry name" value="TonB-dependent receptor, beta-barrel domain"/>
    <property type="match status" value="1"/>
</dbReference>
<dbReference type="EMBL" id="SRMB01000002">
    <property type="protein sequence ID" value="TGE27085.1"/>
    <property type="molecule type" value="Genomic_DNA"/>
</dbReference>
<evidence type="ECO:0000256" key="3">
    <source>
        <dbReference type="ARBA" id="ARBA00022452"/>
    </source>
</evidence>
<feature type="domain" description="TonB-dependent receptor-like beta-barrel" evidence="12">
    <location>
        <begin position="295"/>
        <end position="720"/>
    </location>
</feature>
<evidence type="ECO:0000256" key="10">
    <source>
        <dbReference type="PROSITE-ProRule" id="PRU01360"/>
    </source>
</evidence>
<dbReference type="CDD" id="cd01347">
    <property type="entry name" value="ligand_gated_channel"/>
    <property type="match status" value="1"/>
</dbReference>
<proteinExistence type="inferred from homology"/>
<keyword evidence="4 10" id="KW-0812">Transmembrane</keyword>
<evidence type="ECO:0000313" key="15">
    <source>
        <dbReference type="Proteomes" id="UP000298471"/>
    </source>
</evidence>
<dbReference type="Proteomes" id="UP000298471">
    <property type="component" value="Unassembled WGS sequence"/>
</dbReference>
<dbReference type="InterPro" id="IPR037066">
    <property type="entry name" value="Plug_dom_sf"/>
</dbReference>
<keyword evidence="2 10" id="KW-0813">Transport</keyword>
<evidence type="ECO:0000256" key="1">
    <source>
        <dbReference type="ARBA" id="ARBA00004571"/>
    </source>
</evidence>
<keyword evidence="8 14" id="KW-0675">Receptor</keyword>
<dbReference type="GO" id="GO:0015344">
    <property type="term" value="F:siderophore uptake transmembrane transporter activity"/>
    <property type="evidence" value="ECO:0007669"/>
    <property type="project" value="TreeGrafter"/>
</dbReference>
<comment type="caution">
    <text evidence="14">The sequence shown here is derived from an EMBL/GenBank/DDBJ whole genome shotgun (WGS) entry which is preliminary data.</text>
</comment>
<dbReference type="Pfam" id="PF00593">
    <property type="entry name" value="TonB_dep_Rec_b-barrel"/>
    <property type="match status" value="1"/>
</dbReference>
<evidence type="ECO:0000256" key="7">
    <source>
        <dbReference type="ARBA" id="ARBA00023136"/>
    </source>
</evidence>
<evidence type="ECO:0000259" key="12">
    <source>
        <dbReference type="Pfam" id="PF00593"/>
    </source>
</evidence>
<keyword evidence="9 10" id="KW-0998">Cell outer membrane</keyword>
<reference evidence="14 15" key="1">
    <citation type="submission" date="2019-04" db="EMBL/GenBank/DDBJ databases">
        <authorList>
            <person name="Feng G."/>
            <person name="Zhang J."/>
            <person name="Zhu H."/>
        </authorList>
    </citation>
    <scope>NUCLEOTIDE SEQUENCE [LARGE SCALE GENOMIC DNA]</scope>
    <source>
        <strain evidence="14 15">9PBR-1</strain>
    </source>
</reference>
<keyword evidence="15" id="KW-1185">Reference proteome</keyword>
<dbReference type="SUPFAM" id="SSF56935">
    <property type="entry name" value="Porins"/>
    <property type="match status" value="1"/>
</dbReference>
<dbReference type="InterPro" id="IPR012910">
    <property type="entry name" value="Plug_dom"/>
</dbReference>
<comment type="similarity">
    <text evidence="10 11">Belongs to the TonB-dependent receptor family.</text>
</comment>
<evidence type="ECO:0000313" key="14">
    <source>
        <dbReference type="EMBL" id="TGE27085.1"/>
    </source>
</evidence>
<keyword evidence="6 11" id="KW-0798">TonB box</keyword>
<dbReference type="AlphaFoldDB" id="A0A4Z0QBI8"/>
<keyword evidence="3 10" id="KW-1134">Transmembrane beta strand</keyword>
<dbReference type="GO" id="GO:0044718">
    <property type="term" value="P:siderophore transmembrane transport"/>
    <property type="evidence" value="ECO:0007669"/>
    <property type="project" value="TreeGrafter"/>
</dbReference>
<sequence length="747" mass="82975">MRTFKVKETIPSMKKTIPFVFATLFGFEQAQAQTSNPDTLRVIGLSEVVVSANRVQERKADVPQQIDVLRATQIRLQNPINTADALLNTGQVFVQKSQFGGGSPVLRGFEANKILLVVDGVRMNNAIYRAGHLQNILSTDANSVERIEVLSGAGSVLYGTDALGGVISILTKNPLLSDSATATLPRVRTGSFVRYGTAAQEKTAHADLSLGWQKFGSLTSITASDFDDLRKGRRDYKSFPGFGENLRYVERQDGKDVVVENDNVNIQRQSGYRQLSVLQKFLYRPSAAQQHTVNVQYSTTSNVPRYDRLQTYRNGALRYAEWNYGPEKRFFASYQYQYTGATKLFDMVRFTPAVQKVNESRLVRDFGKDLRDENLEEVRIGSLNLDLFKQIGRHELRYGAEATHNKVESTGRRVNIVSGASTGIATRYPNGSTYATKGVYVSHNWEITPQLILSDGLRYSSVRLKANFNPEFFKSNLLNSDQESSSLNGNLGLVWMLPAGFRVSGLVSTGFRNPNLDDVSKTFEQNNGTLIIPNTSLKPEQIFYREAELSNTIEGKLHVAVTGFYSTLTDAIVVRPYTAPDGSTTTVYNGQAFTTVANTNTGKARVYGFSGRFNAALARHWGAQASVTYTKGRDLSLDVPLDHIPPVYGRGAITYQNRKFTAEGSMLFNGRKGIAEYSPSGEDNLIQNTPVGALGWQTFNLRTTYQLTKSWSVQSGLENILDQSYRAFASGINGAGRNFYLTVRFER</sequence>
<dbReference type="OrthoDB" id="9764669at2"/>
<evidence type="ECO:0000256" key="5">
    <source>
        <dbReference type="ARBA" id="ARBA00022729"/>
    </source>
</evidence>
<accession>A0A4Z0QBI8</accession>
<name>A0A4Z0QBI8_9BACT</name>
<evidence type="ECO:0000256" key="2">
    <source>
        <dbReference type="ARBA" id="ARBA00022448"/>
    </source>
</evidence>
<feature type="domain" description="TonB-dependent receptor plug" evidence="13">
    <location>
        <begin position="59"/>
        <end position="166"/>
    </location>
</feature>
<dbReference type="InterPro" id="IPR036942">
    <property type="entry name" value="Beta-barrel_TonB_sf"/>
</dbReference>
<gene>
    <name evidence="14" type="ORF">E5K02_11820</name>
</gene>
<dbReference type="InterPro" id="IPR000531">
    <property type="entry name" value="Beta-barrel_TonB"/>
</dbReference>
<keyword evidence="5" id="KW-0732">Signal</keyword>
<evidence type="ECO:0000256" key="8">
    <source>
        <dbReference type="ARBA" id="ARBA00023170"/>
    </source>
</evidence>